<dbReference type="Gene3D" id="2.30.29.30">
    <property type="entry name" value="Pleckstrin-homology domain (PH domain)/Phosphotyrosine-binding domain (PTB)"/>
    <property type="match status" value="2"/>
</dbReference>
<evidence type="ECO:0000313" key="22">
    <source>
        <dbReference type="EMBL" id="CAD7273981.1"/>
    </source>
</evidence>
<dbReference type="PROSITE" id="PS50007">
    <property type="entry name" value="PIPLC_X_DOMAIN"/>
    <property type="match status" value="1"/>
</dbReference>
<comment type="catalytic activity">
    <reaction evidence="11">
        <text>a 1,2-diacyl-sn-glycero-3-phospho-(1D-myo-inositol-4,5-bisphosphate) + H2O = 1D-myo-inositol 1,4,5-trisphosphate + a 1,2-diacyl-sn-glycerol + H(+)</text>
        <dbReference type="Rhea" id="RHEA:33179"/>
        <dbReference type="ChEBI" id="CHEBI:15377"/>
        <dbReference type="ChEBI" id="CHEBI:15378"/>
        <dbReference type="ChEBI" id="CHEBI:17815"/>
        <dbReference type="ChEBI" id="CHEBI:58456"/>
        <dbReference type="ChEBI" id="CHEBI:203600"/>
        <dbReference type="EC" id="3.1.4.11"/>
    </reaction>
    <physiologicalReaction direction="left-to-right" evidence="11">
        <dbReference type="Rhea" id="RHEA:33180"/>
    </physiologicalReaction>
</comment>
<keyword evidence="10" id="KW-0807">Transducer</keyword>
<keyword evidence="8 12" id="KW-0727">SH2 domain</keyword>
<feature type="coiled-coil region" evidence="15">
    <location>
        <begin position="1223"/>
        <end position="1250"/>
    </location>
</feature>
<evidence type="ECO:0000259" key="18">
    <source>
        <dbReference type="PROSITE" id="PS50002"/>
    </source>
</evidence>
<name>A0A7R9BHF7_9CRUS</name>
<feature type="compositionally biased region" description="Acidic residues" evidence="16">
    <location>
        <begin position="463"/>
        <end position="473"/>
    </location>
</feature>
<dbReference type="CDD" id="cd09932">
    <property type="entry name" value="SH2_C-SH2_PLC_gamma_like"/>
    <property type="match status" value="1"/>
</dbReference>
<dbReference type="Gene3D" id="3.30.505.10">
    <property type="entry name" value="SH2 domain"/>
    <property type="match status" value="1"/>
</dbReference>
<dbReference type="InterPro" id="IPR057061">
    <property type="entry name" value="PLCG_EF-hand_2"/>
</dbReference>
<evidence type="ECO:0000256" key="2">
    <source>
        <dbReference type="ARBA" id="ARBA00012368"/>
    </source>
</evidence>
<dbReference type="InterPro" id="IPR036028">
    <property type="entry name" value="SH3-like_dom_sf"/>
</dbReference>
<dbReference type="PROSITE" id="PS50001">
    <property type="entry name" value="SH2"/>
    <property type="match status" value="2"/>
</dbReference>
<keyword evidence="23" id="KW-1185">Reference proteome</keyword>
<dbReference type="InterPro" id="IPR017946">
    <property type="entry name" value="PLC-like_Pdiesterase_TIM-brl"/>
</dbReference>
<dbReference type="PROSITE" id="PS50222">
    <property type="entry name" value="EF_HAND_2"/>
    <property type="match status" value="1"/>
</dbReference>
<feature type="domain" description="EF-hand" evidence="21">
    <location>
        <begin position="129"/>
        <end position="164"/>
    </location>
</feature>
<evidence type="ECO:0000256" key="1">
    <source>
        <dbReference type="ARBA" id="ARBA00001913"/>
    </source>
</evidence>
<dbReference type="InterPro" id="IPR001711">
    <property type="entry name" value="PLipase_C_Pinositol-sp_Y"/>
</dbReference>
<dbReference type="PANTHER" id="PTHR10336:SF159">
    <property type="entry name" value="1-PHOSPHATIDYLINOSITOL 4,5-BISPHOSPHATE PHOSPHODIESTERASE GAMMA"/>
    <property type="match status" value="1"/>
</dbReference>
<dbReference type="CDD" id="cd08592">
    <property type="entry name" value="PI-PLCc_gamma"/>
    <property type="match status" value="1"/>
</dbReference>
<dbReference type="InterPro" id="IPR011992">
    <property type="entry name" value="EF-hand-dom_pair"/>
</dbReference>
<keyword evidence="3 13" id="KW-0728">SH3 domain</keyword>
<dbReference type="InterPro" id="IPR011993">
    <property type="entry name" value="PH-like_dom_sf"/>
</dbReference>
<dbReference type="FunFam" id="3.20.20.190:FF:000112">
    <property type="match status" value="1"/>
</dbReference>
<accession>A0A7R9BHF7</accession>
<dbReference type="GO" id="GO:0051209">
    <property type="term" value="P:release of sequestered calcium ion into cytosol"/>
    <property type="evidence" value="ECO:0007669"/>
    <property type="project" value="TreeGrafter"/>
</dbReference>
<sequence>FGSKERRVGDRAFVLVDIRDIKGVRQTKISKDFERWNEESKRYEPSCCFVVSYGNDFRLKHWSIVAWTEKECEMWVNTLKFLSLQEIHALYPVQMKRWLIKEFRALENSRNAVSLRDVKSWLPRVNVKLPTSKLREAFTSVDNSKKGEILFNDFAALYKVLLCDKNVFQNCFGSCSADGTKVIAADFGAFLQRQDNSLIDPDEAKCLDIMKDYVDVGRSSCDGYLTGDEFMDYLYSKNNSLWDPVNNSVSEDMTRPLSHYWIASSHNTYLTGDQFSSESSVEAYARCLRMGCRCVELDCWDGPDGLPLIYHGHTLTTKIKFLEVIQCIRDNAFIASDYPVILSIEDHCSLPQQRKMAAAFREVFGELLLTQPLDRNEKVMPSPASLKRKIILKHKKLPEDDLDSFPLVRADEGLGGESETSSWQKNGILWLQDPICEQEWRRHYFVLTQNKLYYTTEHQDTSAEIDEEEDEDEDSRKRKDRTSRDELHFGEKWFHGALPGGRAGAEALLQEHSHLGDGTFLVRESATFVGDYTLSFWRQGKVNHCRIKNRLEQGCIKYFMIDSVTFDSLYNLVTYYRAVSRSSAFNCLESNHTFNVRRFTMLKAVIQLNLRDSSQSSRNNPLRSQEFWITLKEPVPPPSQHESREWYHGSLSRNQAEDMLKKVPHDGAFLVRPSETGMGTFAVSFVVLKNWLAFFLTLSYIHRFSAQKKIKHCRVKQEGRLFSIGSSQFESLVELVEYYQANDLYKKVKLKIPVTDDLVKRMNSDAKENAVYATPDLYMDPITCAGSRVTVKATFDYKAQREDELSFCKHAVITNVQKKDGGWWQGDYGGKRQHWFPANYVTEVEDTNDDAGDSVLGDLQQGCVDIVGASVKLLELTNPLMVSAGDAIHQDLKLDSCNEVLIFRLIRIESASAARAFEMASADADEAMDWGKKITEMATLSNDLALQHRQMERIKRIAKDLSNLIIYCRSVAFLPDRIQECGRNHSEMSSFPETKVEKWLSPANVKFFMWYHHVQFSRVYPKGQRLDSSNYEPVKMWNTGVQMVALNYQTPDRPMQLNQGKFLQNGGCGYVLRPSFMFDENYDPYNKSTLTPDVSPVIYTIRIISGRHLSKSGRGVVSPFVEVEVIGAEYDSGSKFVTKTVTENGLSPVWDEISEFTVLCPPLALLRFVVQNEDVFGEPNFLGQATFPITCIRPGFRSVELKNAYSEELELSALLVHVDITHPKEEEEEIRKLRDQLPKLRKEFEEFEKDGKTAEATMTRDEFALVEQRLFMMMSGRRDRLNATQSRLMRRSSSSTSASSAK</sequence>
<dbReference type="Pfam" id="PF23583">
    <property type="entry name" value="EF_HAND_2_PLCG"/>
    <property type="match status" value="1"/>
</dbReference>
<dbReference type="GO" id="GO:0010634">
    <property type="term" value="P:positive regulation of epithelial cell migration"/>
    <property type="evidence" value="ECO:0007669"/>
    <property type="project" value="TreeGrafter"/>
</dbReference>
<dbReference type="Gene3D" id="2.60.40.150">
    <property type="entry name" value="C2 domain"/>
    <property type="match status" value="1"/>
</dbReference>
<evidence type="ECO:0000256" key="16">
    <source>
        <dbReference type="SAM" id="MobiDB-lite"/>
    </source>
</evidence>
<dbReference type="InterPro" id="IPR056586">
    <property type="entry name" value="EF-hand_PLCG1"/>
</dbReference>
<dbReference type="CDD" id="cd00275">
    <property type="entry name" value="C2_PLC_like"/>
    <property type="match status" value="1"/>
</dbReference>
<dbReference type="Gene3D" id="1.10.238.10">
    <property type="entry name" value="EF-hand"/>
    <property type="match status" value="1"/>
</dbReference>
<dbReference type="SUPFAM" id="SSF51695">
    <property type="entry name" value="PLC-like phosphodiesterases"/>
    <property type="match status" value="2"/>
</dbReference>
<feature type="domain" description="PI-PLC Y-box" evidence="20">
    <location>
        <begin position="961"/>
        <end position="1077"/>
    </location>
</feature>
<dbReference type="Pfam" id="PF00387">
    <property type="entry name" value="PI-PLC-Y"/>
    <property type="match status" value="1"/>
</dbReference>
<dbReference type="InterPro" id="IPR001452">
    <property type="entry name" value="SH3_domain"/>
</dbReference>
<organism evidence="22">
    <name type="scientific">Notodromas monacha</name>
    <dbReference type="NCBI Taxonomy" id="399045"/>
    <lineage>
        <taxon>Eukaryota</taxon>
        <taxon>Metazoa</taxon>
        <taxon>Ecdysozoa</taxon>
        <taxon>Arthropoda</taxon>
        <taxon>Crustacea</taxon>
        <taxon>Oligostraca</taxon>
        <taxon>Ostracoda</taxon>
        <taxon>Podocopa</taxon>
        <taxon>Podocopida</taxon>
        <taxon>Cypridocopina</taxon>
        <taxon>Cypridoidea</taxon>
        <taxon>Cyprididae</taxon>
        <taxon>Notodromas</taxon>
    </lineage>
</organism>
<dbReference type="Pfam" id="PF00018">
    <property type="entry name" value="SH3_1"/>
    <property type="match status" value="1"/>
</dbReference>
<dbReference type="InterPro" id="IPR000008">
    <property type="entry name" value="C2_dom"/>
</dbReference>
<dbReference type="InterPro" id="IPR002048">
    <property type="entry name" value="EF_hand_dom"/>
</dbReference>
<dbReference type="GO" id="GO:0046488">
    <property type="term" value="P:phosphatidylinositol metabolic process"/>
    <property type="evidence" value="ECO:0007669"/>
    <property type="project" value="TreeGrafter"/>
</dbReference>
<feature type="domain" description="C2" evidence="19">
    <location>
        <begin position="1080"/>
        <end position="1203"/>
    </location>
</feature>
<evidence type="ECO:0000259" key="19">
    <source>
        <dbReference type="PROSITE" id="PS50004"/>
    </source>
</evidence>
<dbReference type="CDD" id="cd10341">
    <property type="entry name" value="SH2_N-SH2_PLC_gamma_like"/>
    <property type="match status" value="1"/>
</dbReference>
<evidence type="ECO:0000256" key="14">
    <source>
        <dbReference type="RuleBase" id="RU361133"/>
    </source>
</evidence>
<keyword evidence="5 14" id="KW-0378">Hydrolase</keyword>
<dbReference type="InterPro" id="IPR035024">
    <property type="entry name" value="PLC-gamma_N-SH2"/>
</dbReference>
<protein>
    <recommendedName>
        <fullName evidence="2 14">Phosphoinositide phospholipase C</fullName>
        <ecNumber evidence="2 14">3.1.4.11</ecNumber>
    </recommendedName>
</protein>
<dbReference type="FunFam" id="2.30.30.40:FF:000051">
    <property type="entry name" value="1-phosphatidylinositol 4,5-bisphosphate phosphodiesterase gamma"/>
    <property type="match status" value="1"/>
</dbReference>
<dbReference type="Gene3D" id="2.30.30.40">
    <property type="entry name" value="SH3 Domains"/>
    <property type="match status" value="1"/>
</dbReference>
<dbReference type="OrthoDB" id="269822at2759"/>
<dbReference type="SUPFAM" id="SSF55550">
    <property type="entry name" value="SH2 domain"/>
    <property type="match status" value="2"/>
</dbReference>
<keyword evidence="4" id="KW-0677">Repeat</keyword>
<evidence type="ECO:0000256" key="8">
    <source>
        <dbReference type="ARBA" id="ARBA00022999"/>
    </source>
</evidence>
<dbReference type="Pfam" id="PF00168">
    <property type="entry name" value="C2"/>
    <property type="match status" value="1"/>
</dbReference>
<dbReference type="PROSITE" id="PS50002">
    <property type="entry name" value="SH3"/>
    <property type="match status" value="1"/>
</dbReference>
<evidence type="ECO:0000259" key="17">
    <source>
        <dbReference type="PROSITE" id="PS50001"/>
    </source>
</evidence>
<feature type="domain" description="SH2" evidence="17">
    <location>
        <begin position="493"/>
        <end position="577"/>
    </location>
</feature>
<feature type="region of interest" description="Disordered" evidence="16">
    <location>
        <begin position="459"/>
        <end position="483"/>
    </location>
</feature>
<dbReference type="Gene3D" id="3.20.20.190">
    <property type="entry name" value="Phosphatidylinositol (PI) phosphodiesterase"/>
    <property type="match status" value="2"/>
</dbReference>
<dbReference type="SMART" id="SM00326">
    <property type="entry name" value="SH3"/>
    <property type="match status" value="1"/>
</dbReference>
<evidence type="ECO:0000259" key="20">
    <source>
        <dbReference type="PROSITE" id="PS50008"/>
    </source>
</evidence>
<dbReference type="InterPro" id="IPR001192">
    <property type="entry name" value="PI-PLC_fam"/>
</dbReference>
<keyword evidence="7 14" id="KW-0442">Lipid degradation</keyword>
<dbReference type="PANTHER" id="PTHR10336">
    <property type="entry name" value="PHOSPHOINOSITIDE-SPECIFIC PHOSPHOLIPASE C FAMILY PROTEIN"/>
    <property type="match status" value="1"/>
</dbReference>
<evidence type="ECO:0000256" key="15">
    <source>
        <dbReference type="SAM" id="Coils"/>
    </source>
</evidence>
<comment type="cofactor">
    <cofactor evidence="1">
        <name>Ca(2+)</name>
        <dbReference type="ChEBI" id="CHEBI:29108"/>
    </cofactor>
</comment>
<dbReference type="SMART" id="SM00148">
    <property type="entry name" value="PLCXc"/>
    <property type="match status" value="1"/>
</dbReference>
<dbReference type="InterPro" id="IPR035023">
    <property type="entry name" value="PLC-gamma_C-SH2"/>
</dbReference>
<dbReference type="PRINTS" id="PR00401">
    <property type="entry name" value="SH2DOMAIN"/>
</dbReference>
<dbReference type="Proteomes" id="UP000678499">
    <property type="component" value="Unassembled WGS sequence"/>
</dbReference>
<dbReference type="GO" id="GO:0032587">
    <property type="term" value="C:ruffle membrane"/>
    <property type="evidence" value="ECO:0007669"/>
    <property type="project" value="TreeGrafter"/>
</dbReference>
<evidence type="ECO:0000256" key="3">
    <source>
        <dbReference type="ARBA" id="ARBA00022443"/>
    </source>
</evidence>
<dbReference type="InterPro" id="IPR000980">
    <property type="entry name" value="SH2"/>
</dbReference>
<evidence type="ECO:0000259" key="21">
    <source>
        <dbReference type="PROSITE" id="PS50222"/>
    </source>
</evidence>
<keyword evidence="6" id="KW-0106">Calcium</keyword>
<dbReference type="SMART" id="SM00252">
    <property type="entry name" value="SH2"/>
    <property type="match status" value="2"/>
</dbReference>
<dbReference type="SMART" id="SM00149">
    <property type="entry name" value="PLCYc"/>
    <property type="match status" value="1"/>
</dbReference>
<gene>
    <name evidence="22" type="ORF">NMOB1V02_LOCUS1841</name>
</gene>
<dbReference type="EC" id="3.1.4.11" evidence="2 14"/>
<dbReference type="InterPro" id="IPR035892">
    <property type="entry name" value="C2_domain_sf"/>
</dbReference>
<evidence type="ECO:0000256" key="6">
    <source>
        <dbReference type="ARBA" id="ARBA00022837"/>
    </source>
</evidence>
<dbReference type="SUPFAM" id="SSF49562">
    <property type="entry name" value="C2 domain (Calcium/lipid-binding domain, CaLB)"/>
    <property type="match status" value="1"/>
</dbReference>
<dbReference type="GO" id="GO:0048015">
    <property type="term" value="P:phosphatidylinositol-mediated signaling"/>
    <property type="evidence" value="ECO:0007669"/>
    <property type="project" value="TreeGrafter"/>
</dbReference>
<dbReference type="InterPro" id="IPR000909">
    <property type="entry name" value="PLipase_C_PInositol-sp_X_dom"/>
</dbReference>
<dbReference type="GO" id="GO:0016042">
    <property type="term" value="P:lipid catabolic process"/>
    <property type="evidence" value="ECO:0007669"/>
    <property type="project" value="UniProtKB-KW"/>
</dbReference>
<dbReference type="GO" id="GO:0004435">
    <property type="term" value="F:phosphatidylinositol-4,5-bisphosphate phospholipase C activity"/>
    <property type="evidence" value="ECO:0007669"/>
    <property type="project" value="UniProtKB-EC"/>
</dbReference>
<dbReference type="GO" id="GO:0005509">
    <property type="term" value="F:calcium ion binding"/>
    <property type="evidence" value="ECO:0007669"/>
    <property type="project" value="InterPro"/>
</dbReference>
<evidence type="ECO:0000256" key="12">
    <source>
        <dbReference type="PROSITE-ProRule" id="PRU00191"/>
    </source>
</evidence>
<evidence type="ECO:0000313" key="23">
    <source>
        <dbReference type="Proteomes" id="UP000678499"/>
    </source>
</evidence>
<feature type="domain" description="SH2" evidence="17">
    <location>
        <begin position="646"/>
        <end position="754"/>
    </location>
</feature>
<feature type="compositionally biased region" description="Low complexity" evidence="16">
    <location>
        <begin position="1291"/>
        <end position="1302"/>
    </location>
</feature>
<evidence type="ECO:0000256" key="7">
    <source>
        <dbReference type="ARBA" id="ARBA00022963"/>
    </source>
</evidence>
<feature type="domain" description="SH3" evidence="18">
    <location>
        <begin position="786"/>
        <end position="846"/>
    </location>
</feature>
<keyword evidence="15" id="KW-0175">Coiled coil</keyword>
<dbReference type="Pfam" id="PF00017">
    <property type="entry name" value="SH2"/>
    <property type="match status" value="2"/>
</dbReference>
<evidence type="ECO:0000256" key="13">
    <source>
        <dbReference type="PROSITE-ProRule" id="PRU00192"/>
    </source>
</evidence>
<dbReference type="InterPro" id="IPR036860">
    <property type="entry name" value="SH2_dom_sf"/>
</dbReference>
<dbReference type="SUPFAM" id="SSF50044">
    <property type="entry name" value="SH3-domain"/>
    <property type="match status" value="1"/>
</dbReference>
<dbReference type="EMBL" id="OA882230">
    <property type="protein sequence ID" value="CAD7273981.1"/>
    <property type="molecule type" value="Genomic_DNA"/>
</dbReference>
<dbReference type="Pfam" id="PF23329">
    <property type="entry name" value="EF_HAND_1_PLCG"/>
    <property type="match status" value="1"/>
</dbReference>
<dbReference type="Pfam" id="PF00388">
    <property type="entry name" value="PI-PLC-X"/>
    <property type="match status" value="1"/>
</dbReference>
<dbReference type="SMART" id="SM00239">
    <property type="entry name" value="C2"/>
    <property type="match status" value="1"/>
</dbReference>
<evidence type="ECO:0000256" key="5">
    <source>
        <dbReference type="ARBA" id="ARBA00022801"/>
    </source>
</evidence>
<dbReference type="PROSITE" id="PS50004">
    <property type="entry name" value="C2"/>
    <property type="match status" value="1"/>
</dbReference>
<proteinExistence type="predicted"/>
<feature type="region of interest" description="Disordered" evidence="16">
    <location>
        <begin position="1281"/>
        <end position="1302"/>
    </location>
</feature>
<evidence type="ECO:0000256" key="11">
    <source>
        <dbReference type="ARBA" id="ARBA00023674"/>
    </source>
</evidence>
<evidence type="ECO:0000256" key="9">
    <source>
        <dbReference type="ARBA" id="ARBA00023098"/>
    </source>
</evidence>
<feature type="non-terminal residue" evidence="22">
    <location>
        <position position="1"/>
    </location>
</feature>
<dbReference type="GO" id="GO:0048468">
    <property type="term" value="P:cell development"/>
    <property type="evidence" value="ECO:0007669"/>
    <property type="project" value="UniProtKB-ARBA"/>
</dbReference>
<dbReference type="PROSITE" id="PS50008">
    <property type="entry name" value="PIPLC_Y_DOMAIN"/>
    <property type="match status" value="1"/>
</dbReference>
<feature type="compositionally biased region" description="Basic and acidic residues" evidence="16">
    <location>
        <begin position="474"/>
        <end position="483"/>
    </location>
</feature>
<dbReference type="FunFam" id="3.30.505.10:FF:000011">
    <property type="entry name" value="1-phosphatidylinositol 4,5-bisphosphate phosphodiesterase gamma"/>
    <property type="match status" value="1"/>
</dbReference>
<dbReference type="CDD" id="cd11825">
    <property type="entry name" value="SH3_PLCgamma"/>
    <property type="match status" value="1"/>
</dbReference>
<evidence type="ECO:0000256" key="10">
    <source>
        <dbReference type="ARBA" id="ARBA00023224"/>
    </source>
</evidence>
<dbReference type="SUPFAM" id="SSF50729">
    <property type="entry name" value="PH domain-like"/>
    <property type="match status" value="2"/>
</dbReference>
<dbReference type="EMBL" id="CAJPEX010000193">
    <property type="protein sequence ID" value="CAG0914133.1"/>
    <property type="molecule type" value="Genomic_DNA"/>
</dbReference>
<dbReference type="PRINTS" id="PR00390">
    <property type="entry name" value="PHPHLIPASEC"/>
</dbReference>
<evidence type="ECO:0000256" key="4">
    <source>
        <dbReference type="ARBA" id="ARBA00022737"/>
    </source>
</evidence>
<reference evidence="22" key="1">
    <citation type="submission" date="2020-11" db="EMBL/GenBank/DDBJ databases">
        <authorList>
            <person name="Tran Van P."/>
        </authorList>
    </citation>
    <scope>NUCLEOTIDE SEQUENCE</scope>
</reference>
<keyword evidence="9 14" id="KW-0443">Lipid metabolism</keyword>
<dbReference type="SUPFAM" id="SSF47473">
    <property type="entry name" value="EF-hand"/>
    <property type="match status" value="1"/>
</dbReference>